<sequence length="251" mass="29753">MNQEYLKGIHSEMCSREAIIFQATENNIISFLKNSLFAERSEIRTLDGKRFLTTIKGKWIDICPDRIYLEEKLKPLILAVKEGRKMLLPLKQIKVEQLEGYRPPIPDWNYFFWLGCSDEEYENFRKQQKPKTVMYEAFGEKFPIQLKVDKYSITGNLAIEMVNWKHRYPSSWAALTVDLNEVCEKDCSYVDTNHHGRKILSWIIENGLGELTGQRNRSGYCTYEKIRFYPEKLKDCDPEGYQRYKIKFEET</sequence>
<reference evidence="1 2" key="1">
    <citation type="submission" date="2018-08" db="EMBL/GenBank/DDBJ databases">
        <title>A genome reference for cultivated species of the human gut microbiota.</title>
        <authorList>
            <person name="Zou Y."/>
            <person name="Xue W."/>
            <person name="Luo G."/>
        </authorList>
    </citation>
    <scope>NUCLEOTIDE SEQUENCE [LARGE SCALE GENOMIC DNA]</scope>
    <source>
        <strain evidence="1 2">AF19-4AC</strain>
    </source>
</reference>
<evidence type="ECO:0000313" key="1">
    <source>
        <dbReference type="EMBL" id="RGT09385.1"/>
    </source>
</evidence>
<evidence type="ECO:0000313" key="2">
    <source>
        <dbReference type="Proteomes" id="UP000283630"/>
    </source>
</evidence>
<name>A0A412MDQ7_9FIRM</name>
<proteinExistence type="predicted"/>
<organism evidence="1 2">
    <name type="scientific">Dorea formicigenerans</name>
    <dbReference type="NCBI Taxonomy" id="39486"/>
    <lineage>
        <taxon>Bacteria</taxon>
        <taxon>Bacillati</taxon>
        <taxon>Bacillota</taxon>
        <taxon>Clostridia</taxon>
        <taxon>Lachnospirales</taxon>
        <taxon>Lachnospiraceae</taxon>
        <taxon>Dorea</taxon>
    </lineage>
</organism>
<accession>A0A412MDQ7</accession>
<protein>
    <submittedName>
        <fullName evidence="1">DUF4313 domain-containing protein</fullName>
    </submittedName>
</protein>
<dbReference type="Pfam" id="PF14190">
    <property type="entry name" value="DUF4313"/>
    <property type="match status" value="1"/>
</dbReference>
<dbReference type="RefSeq" id="WP_021740604.1">
    <property type="nucleotide sequence ID" value="NZ_QRWH01000005.1"/>
</dbReference>
<dbReference type="AlphaFoldDB" id="A0A412MDQ7"/>
<comment type="caution">
    <text evidence="1">The sequence shown here is derived from an EMBL/GenBank/DDBJ whole genome shotgun (WGS) entry which is preliminary data.</text>
</comment>
<gene>
    <name evidence="1" type="ORF">DWX53_06740</name>
</gene>
<dbReference type="Proteomes" id="UP000283630">
    <property type="component" value="Unassembled WGS sequence"/>
</dbReference>
<dbReference type="EMBL" id="QRWH01000005">
    <property type="protein sequence ID" value="RGT09385.1"/>
    <property type="molecule type" value="Genomic_DNA"/>
</dbReference>
<dbReference type="GeneID" id="42788155"/>
<dbReference type="InterPro" id="IPR025462">
    <property type="entry name" value="DUF4313"/>
</dbReference>